<dbReference type="CDD" id="cd00801">
    <property type="entry name" value="INT_P4_C"/>
    <property type="match status" value="1"/>
</dbReference>
<evidence type="ECO:0000256" key="4">
    <source>
        <dbReference type="ARBA" id="ARBA00023172"/>
    </source>
</evidence>
<organism evidence="6 7">
    <name type="scientific">Sphingosinicella soli</name>
    <dbReference type="NCBI Taxonomy" id="333708"/>
    <lineage>
        <taxon>Bacteria</taxon>
        <taxon>Pseudomonadati</taxon>
        <taxon>Pseudomonadota</taxon>
        <taxon>Alphaproteobacteria</taxon>
        <taxon>Sphingomonadales</taxon>
        <taxon>Sphingosinicellaceae</taxon>
        <taxon>Sphingosinicella</taxon>
    </lineage>
</organism>
<keyword evidence="3" id="KW-0238">DNA-binding</keyword>
<dbReference type="GO" id="GO:0003677">
    <property type="term" value="F:DNA binding"/>
    <property type="evidence" value="ECO:0007669"/>
    <property type="project" value="UniProtKB-KW"/>
</dbReference>
<reference evidence="6 7" key="1">
    <citation type="submission" date="2020-08" db="EMBL/GenBank/DDBJ databases">
        <title>Genomic Encyclopedia of Type Strains, Phase IV (KMG-IV): sequencing the most valuable type-strain genomes for metagenomic binning, comparative biology and taxonomic classification.</title>
        <authorList>
            <person name="Goeker M."/>
        </authorList>
    </citation>
    <scope>NUCLEOTIDE SEQUENCE [LARGE SCALE GENOMIC DNA]</scope>
    <source>
        <strain evidence="6 7">DSM 17328</strain>
    </source>
</reference>
<keyword evidence="2" id="KW-0229">DNA integration</keyword>
<protein>
    <submittedName>
        <fullName evidence="6">Integrase</fullName>
    </submittedName>
</protein>
<evidence type="ECO:0000256" key="3">
    <source>
        <dbReference type="ARBA" id="ARBA00023125"/>
    </source>
</evidence>
<dbReference type="InterPro" id="IPR025166">
    <property type="entry name" value="Integrase_DNA_bind_dom"/>
</dbReference>
<dbReference type="AlphaFoldDB" id="A0A7W7B4C2"/>
<evidence type="ECO:0000313" key="6">
    <source>
        <dbReference type="EMBL" id="MBB4633778.1"/>
    </source>
</evidence>
<proteinExistence type="inferred from homology"/>
<dbReference type="Proteomes" id="UP000566324">
    <property type="component" value="Unassembled WGS sequence"/>
</dbReference>
<dbReference type="InterPro" id="IPR038488">
    <property type="entry name" value="Integrase_DNA-bd_sf"/>
</dbReference>
<evidence type="ECO:0000256" key="2">
    <source>
        <dbReference type="ARBA" id="ARBA00022908"/>
    </source>
</evidence>
<dbReference type="Gene3D" id="1.10.150.130">
    <property type="match status" value="1"/>
</dbReference>
<dbReference type="Pfam" id="PF13356">
    <property type="entry name" value="Arm-DNA-bind_3"/>
    <property type="match status" value="1"/>
</dbReference>
<dbReference type="GO" id="GO:0006310">
    <property type="term" value="P:DNA recombination"/>
    <property type="evidence" value="ECO:0007669"/>
    <property type="project" value="UniProtKB-KW"/>
</dbReference>
<dbReference type="Gene3D" id="1.10.443.10">
    <property type="entry name" value="Intergrase catalytic core"/>
    <property type="match status" value="1"/>
</dbReference>
<name>A0A7W7B4C2_9SPHN</name>
<dbReference type="PANTHER" id="PTHR30629">
    <property type="entry name" value="PROPHAGE INTEGRASE"/>
    <property type="match status" value="1"/>
</dbReference>
<dbReference type="Gene3D" id="3.30.160.390">
    <property type="entry name" value="Integrase, DNA-binding domain"/>
    <property type="match status" value="1"/>
</dbReference>
<dbReference type="RefSeq" id="WP_184071683.1">
    <property type="nucleotide sequence ID" value="NZ_JACHNZ010000057.1"/>
</dbReference>
<keyword evidence="4" id="KW-0233">DNA recombination</keyword>
<dbReference type="SUPFAM" id="SSF56349">
    <property type="entry name" value="DNA breaking-rejoining enzymes"/>
    <property type="match status" value="1"/>
</dbReference>
<dbReference type="PROSITE" id="PS51898">
    <property type="entry name" value="TYR_RECOMBINASE"/>
    <property type="match status" value="1"/>
</dbReference>
<dbReference type="InterPro" id="IPR002104">
    <property type="entry name" value="Integrase_catalytic"/>
</dbReference>
<evidence type="ECO:0000256" key="1">
    <source>
        <dbReference type="ARBA" id="ARBA00008857"/>
    </source>
</evidence>
<keyword evidence="7" id="KW-1185">Reference proteome</keyword>
<feature type="domain" description="Tyr recombinase" evidence="5">
    <location>
        <begin position="210"/>
        <end position="389"/>
    </location>
</feature>
<evidence type="ECO:0000259" key="5">
    <source>
        <dbReference type="PROSITE" id="PS51898"/>
    </source>
</evidence>
<dbReference type="InterPro" id="IPR011010">
    <property type="entry name" value="DNA_brk_join_enz"/>
</dbReference>
<dbReference type="InterPro" id="IPR010998">
    <property type="entry name" value="Integrase_recombinase_N"/>
</dbReference>
<dbReference type="GO" id="GO:0015074">
    <property type="term" value="P:DNA integration"/>
    <property type="evidence" value="ECO:0007669"/>
    <property type="project" value="UniProtKB-KW"/>
</dbReference>
<sequence>MPAPRSLLKPFEKTATTDIPNPKKRLVVFDPATTGLAVLVTPRGAKTYTVVARAPSGKQVWKEIGKPGEISIDQARERARIAVPRIKAGEATPLPPETPVAPPETFRKVSDDFLALYVKNKERPLRSAYEIERQFKTHLWPRWEKRVFVDIKRRDIAQMLDEVERDSGASMADHLLATLSKLMTWYAGRDDDYTSPIIRGMRRTKPSERKRKRMLSDDEIRLVWKAAGEAGVFGAIVKTCLLSAQRRDKVRLMRREDVDMETGRWTIPSEAREKANAGEITLPPLAVAVLKSCKEVKGNPYVFAVSKDKAFNGFSKDKVALDAAIAKANGGKALEPWVIHDLRRTAKSLMSRAGVRPDISERVLGHVIHGVEGVYDRHPYEAEKAEALHKLAGLVTLILNPPKGNVVPMARGAA</sequence>
<evidence type="ECO:0000313" key="7">
    <source>
        <dbReference type="Proteomes" id="UP000566324"/>
    </source>
</evidence>
<accession>A0A7W7B4C2</accession>
<dbReference type="PANTHER" id="PTHR30629:SF2">
    <property type="entry name" value="PROPHAGE INTEGRASE INTS-RELATED"/>
    <property type="match status" value="1"/>
</dbReference>
<dbReference type="InterPro" id="IPR013762">
    <property type="entry name" value="Integrase-like_cat_sf"/>
</dbReference>
<comment type="caution">
    <text evidence="6">The sequence shown here is derived from an EMBL/GenBank/DDBJ whole genome shotgun (WGS) entry which is preliminary data.</text>
</comment>
<gene>
    <name evidence="6" type="ORF">GGQ98_003430</name>
</gene>
<dbReference type="EMBL" id="JACHNZ010000057">
    <property type="protein sequence ID" value="MBB4633778.1"/>
    <property type="molecule type" value="Genomic_DNA"/>
</dbReference>
<dbReference type="Pfam" id="PF00589">
    <property type="entry name" value="Phage_integrase"/>
    <property type="match status" value="1"/>
</dbReference>
<comment type="similarity">
    <text evidence="1">Belongs to the 'phage' integrase family.</text>
</comment>
<dbReference type="InterPro" id="IPR050808">
    <property type="entry name" value="Phage_Integrase"/>
</dbReference>